<dbReference type="InterPro" id="IPR009057">
    <property type="entry name" value="Homeodomain-like_sf"/>
</dbReference>
<accession>A0AAN6F5V9</accession>
<feature type="compositionally biased region" description="Basic and acidic residues" evidence="4">
    <location>
        <begin position="239"/>
        <end position="252"/>
    </location>
</feature>
<dbReference type="SUPFAM" id="SSF46689">
    <property type="entry name" value="Homeodomain-like"/>
    <property type="match status" value="1"/>
</dbReference>
<keyword evidence="2 6" id="KW-0371">Homeobox</keyword>
<feature type="compositionally biased region" description="Polar residues" evidence="4">
    <location>
        <begin position="404"/>
        <end position="418"/>
    </location>
</feature>
<proteinExistence type="predicted"/>
<name>A0AAN6F5V9_9PEZI</name>
<feature type="region of interest" description="Disordered" evidence="4">
    <location>
        <begin position="159"/>
        <end position="283"/>
    </location>
</feature>
<dbReference type="Gene3D" id="1.10.10.60">
    <property type="entry name" value="Homeodomain-like"/>
    <property type="match status" value="1"/>
</dbReference>
<dbReference type="GO" id="GO:0006355">
    <property type="term" value="P:regulation of DNA-templated transcription"/>
    <property type="evidence" value="ECO:0007669"/>
    <property type="project" value="InterPro"/>
</dbReference>
<feature type="domain" description="KN homeodomain" evidence="5">
    <location>
        <begin position="356"/>
        <end position="377"/>
    </location>
</feature>
<organism evidence="6 7">
    <name type="scientific">Friedmanniomyces endolithicus</name>
    <dbReference type="NCBI Taxonomy" id="329885"/>
    <lineage>
        <taxon>Eukaryota</taxon>
        <taxon>Fungi</taxon>
        <taxon>Dikarya</taxon>
        <taxon>Ascomycota</taxon>
        <taxon>Pezizomycotina</taxon>
        <taxon>Dothideomycetes</taxon>
        <taxon>Dothideomycetidae</taxon>
        <taxon>Mycosphaerellales</taxon>
        <taxon>Teratosphaeriaceae</taxon>
        <taxon>Friedmanniomyces</taxon>
    </lineage>
</organism>
<dbReference type="GO" id="GO:0003677">
    <property type="term" value="F:DNA binding"/>
    <property type="evidence" value="ECO:0007669"/>
    <property type="project" value="UniProtKB-KW"/>
</dbReference>
<dbReference type="EMBL" id="JASUXU010000215">
    <property type="protein sequence ID" value="KAK0302116.1"/>
    <property type="molecule type" value="Genomic_DNA"/>
</dbReference>
<dbReference type="InterPro" id="IPR050224">
    <property type="entry name" value="TALE_homeobox"/>
</dbReference>
<keyword evidence="1 6" id="KW-0238">DNA-binding</keyword>
<dbReference type="AlphaFoldDB" id="A0AAN6F5V9"/>
<reference evidence="6" key="1">
    <citation type="submission" date="2021-12" db="EMBL/GenBank/DDBJ databases">
        <title>Black yeast isolated from Biological Soil Crust.</title>
        <authorList>
            <person name="Kurbessoian T."/>
        </authorList>
    </citation>
    <scope>NUCLEOTIDE SEQUENCE</scope>
    <source>
        <strain evidence="6">CCFEE 5208</strain>
    </source>
</reference>
<dbReference type="Pfam" id="PF05920">
    <property type="entry name" value="Homeobox_KN"/>
    <property type="match status" value="1"/>
</dbReference>
<sequence>MNVDMDGSRRYALSGRLAAQDTCQRSSISSTRALQTSFQGHEQHHSAPRSPPYRAYDSQELSLPPLKTVLGDRFSSSPPTTTILGAPFQPAPREPANIAATYKPLSLYPHKKQKTGPVPDSAPVCANVSNSPGSINGLVEPQTYEARIDERRVAMSSISYADPLSSRRCPAPQQTDNEEDPQFRPNALYAPSAMSGHGGLAHHNRTHPNGSQHYRTPDQTPTSTALNQEFPAEGASRYQEYDRGCRRPEYSIRRGSIGQHPNGPDQSAEARRHGSTYPPMIRQCPPHIEQYGSCFEDDRSTRHPCLPSHAKILFERSPYETTPPSYLMPSQYEYQHGKARQRGNLPKQSTEIMKTWFDQNITNPYPSEEQKALLSRSAIGSSTTDADAPSYATDVKDDDGFGSDFTQGADSTHNTGGQATPADFDHMSDYGPQGEPSAV</sequence>
<dbReference type="InterPro" id="IPR008422">
    <property type="entry name" value="KN_HD"/>
</dbReference>
<evidence type="ECO:0000313" key="7">
    <source>
        <dbReference type="Proteomes" id="UP001168146"/>
    </source>
</evidence>
<evidence type="ECO:0000313" key="6">
    <source>
        <dbReference type="EMBL" id="KAK0302116.1"/>
    </source>
</evidence>
<feature type="compositionally biased region" description="Polar residues" evidence="4">
    <location>
        <begin position="207"/>
        <end position="227"/>
    </location>
</feature>
<feature type="region of interest" description="Disordered" evidence="4">
    <location>
        <begin position="377"/>
        <end position="439"/>
    </location>
</feature>
<evidence type="ECO:0000256" key="4">
    <source>
        <dbReference type="SAM" id="MobiDB-lite"/>
    </source>
</evidence>
<keyword evidence="3" id="KW-0539">Nucleus</keyword>
<feature type="region of interest" description="Disordered" evidence="4">
    <location>
        <begin position="17"/>
        <end position="58"/>
    </location>
</feature>
<dbReference type="PANTHER" id="PTHR11850">
    <property type="entry name" value="HOMEOBOX PROTEIN TRANSCRIPTION FACTORS"/>
    <property type="match status" value="1"/>
</dbReference>
<feature type="compositionally biased region" description="Polar residues" evidence="4">
    <location>
        <begin position="21"/>
        <end position="40"/>
    </location>
</feature>
<protein>
    <submittedName>
        <fullName evidence="6">Homeodomain super</fullName>
    </submittedName>
</protein>
<evidence type="ECO:0000256" key="2">
    <source>
        <dbReference type="ARBA" id="ARBA00023155"/>
    </source>
</evidence>
<dbReference type="Proteomes" id="UP001168146">
    <property type="component" value="Unassembled WGS sequence"/>
</dbReference>
<comment type="caution">
    <text evidence="6">The sequence shown here is derived from an EMBL/GenBank/DDBJ whole genome shotgun (WGS) entry which is preliminary data.</text>
</comment>
<evidence type="ECO:0000256" key="3">
    <source>
        <dbReference type="ARBA" id="ARBA00023242"/>
    </source>
</evidence>
<evidence type="ECO:0000259" key="5">
    <source>
        <dbReference type="Pfam" id="PF05920"/>
    </source>
</evidence>
<evidence type="ECO:0000256" key="1">
    <source>
        <dbReference type="ARBA" id="ARBA00023125"/>
    </source>
</evidence>
<gene>
    <name evidence="6" type="primary">CUP9_3</name>
    <name evidence="6" type="ORF">LTR82_017987</name>
</gene>